<dbReference type="InterPro" id="IPR032285">
    <property type="entry name" value="Metallophos_N"/>
</dbReference>
<feature type="signal peptide" evidence="2">
    <location>
        <begin position="1"/>
        <end position="27"/>
    </location>
</feature>
<evidence type="ECO:0000313" key="7">
    <source>
        <dbReference type="Proteomes" id="UP000222106"/>
    </source>
</evidence>
<evidence type="ECO:0000256" key="1">
    <source>
        <dbReference type="SAM" id="MobiDB-lite"/>
    </source>
</evidence>
<proteinExistence type="predicted"/>
<evidence type="ECO:0000259" key="5">
    <source>
        <dbReference type="Pfam" id="PF16371"/>
    </source>
</evidence>
<dbReference type="AlphaFoldDB" id="A0A2A9F2Q6"/>
<dbReference type="Pfam" id="PF16371">
    <property type="entry name" value="MetallophosN"/>
    <property type="match status" value="1"/>
</dbReference>
<dbReference type="Pfam" id="PF16370">
    <property type="entry name" value="MetallophosC"/>
    <property type="match status" value="1"/>
</dbReference>
<name>A0A2A9F2Q6_9MICO</name>
<dbReference type="InterPro" id="IPR006311">
    <property type="entry name" value="TAT_signal"/>
</dbReference>
<dbReference type="Proteomes" id="UP000222106">
    <property type="component" value="Unassembled WGS sequence"/>
</dbReference>
<evidence type="ECO:0000256" key="2">
    <source>
        <dbReference type="SAM" id="SignalP"/>
    </source>
</evidence>
<feature type="domain" description="Calcineurin-like phosphoesterase N-terminal" evidence="5">
    <location>
        <begin position="51"/>
        <end position="111"/>
    </location>
</feature>
<feature type="domain" description="Calcineurin-like phosphoesterase C-terminal" evidence="4">
    <location>
        <begin position="366"/>
        <end position="549"/>
    </location>
</feature>
<dbReference type="Pfam" id="PF00149">
    <property type="entry name" value="Metallophos"/>
    <property type="match status" value="1"/>
</dbReference>
<dbReference type="InterPro" id="IPR051918">
    <property type="entry name" value="STPP_CPPED1"/>
</dbReference>
<dbReference type="SUPFAM" id="SSF117074">
    <property type="entry name" value="Hypothetical protein PA1324"/>
    <property type="match status" value="1"/>
</dbReference>
<organism evidence="6 7">
    <name type="scientific">Georgenia soli</name>
    <dbReference type="NCBI Taxonomy" id="638953"/>
    <lineage>
        <taxon>Bacteria</taxon>
        <taxon>Bacillati</taxon>
        <taxon>Actinomycetota</taxon>
        <taxon>Actinomycetes</taxon>
        <taxon>Micrococcales</taxon>
        <taxon>Bogoriellaceae</taxon>
        <taxon>Georgenia</taxon>
    </lineage>
</organism>
<dbReference type="InterPro" id="IPR013783">
    <property type="entry name" value="Ig-like_fold"/>
</dbReference>
<feature type="region of interest" description="Disordered" evidence="1">
    <location>
        <begin position="32"/>
        <end position="57"/>
    </location>
</feature>
<dbReference type="Gene3D" id="2.60.40.10">
    <property type="entry name" value="Immunoglobulins"/>
    <property type="match status" value="2"/>
</dbReference>
<dbReference type="PANTHER" id="PTHR43143:SF6">
    <property type="entry name" value="BLL3016 PROTEIN"/>
    <property type="match status" value="1"/>
</dbReference>
<dbReference type="EMBL" id="PDJI01000001">
    <property type="protein sequence ID" value="PFG45096.1"/>
    <property type="molecule type" value="Genomic_DNA"/>
</dbReference>
<dbReference type="InterPro" id="IPR032288">
    <property type="entry name" value="Metallophos_C"/>
</dbReference>
<evidence type="ECO:0000259" key="3">
    <source>
        <dbReference type="Pfam" id="PF00149"/>
    </source>
</evidence>
<protein>
    <submittedName>
        <fullName evidence="6">Calcineurin-like phosphoesterase family protein</fullName>
    </submittedName>
</protein>
<sequence>MTLSTRRIALACGGAVLAGLVVPGAAASATPTEQTADGVVYDDQNQNGRRDAGEPGVAGVAVSNGLDVVTTDADGAYELPVDDETIIFVTKPRGYMVPVNDVQLPQFYYLHYPNGTPHDLRYGGIEPTGPLPESVDFPLVRQEDNEKFDALVLADPQTYTSGEIEELRQDIVAELAGTDAAFGLTVGDVVNDPLHLFPEHNAAVAEIGIPWWNLPGNHDMDYDAPSDEHATDTYKSVFGPTNYSFDYGKVHFVAMDNIEKVGAGKAYRAHLNEEQLAWLANDLANVPEDRLVVLATHSPLRTDATPSTGLNLNDESLQGLFDVLGDRRHVYSFAGHDTSNSWQMYLGEDEGWTGAEPFHHQVLAEARGGGWGSGPVDERGVSAADMADGNPNGYYTMSFDGVEYTPRYKAASLPADFQMRLSFSGGAAGRTHVPSGPSGSGDFAEPVVYHPRDWDEERWTVPTLTANVFDGGERHTVEVSVDGRPFTAMTQSEPANDPYITELFARYDGTPERPARPEPSSHLWTVPLPHNIAPGAHTVTVRSTDPYGQVSTSTAQFNVVAGKPNVG</sequence>
<dbReference type="PANTHER" id="PTHR43143">
    <property type="entry name" value="METALLOPHOSPHOESTERASE, CALCINEURIN SUPERFAMILY"/>
    <property type="match status" value="1"/>
</dbReference>
<keyword evidence="7" id="KW-1185">Reference proteome</keyword>
<dbReference type="InterPro" id="IPR004843">
    <property type="entry name" value="Calcineurin-like_PHP"/>
</dbReference>
<dbReference type="CDD" id="cd00838">
    <property type="entry name" value="MPP_superfamily"/>
    <property type="match status" value="1"/>
</dbReference>
<dbReference type="SUPFAM" id="SSF56300">
    <property type="entry name" value="Metallo-dependent phosphatases"/>
    <property type="match status" value="1"/>
</dbReference>
<keyword evidence="2" id="KW-0732">Signal</keyword>
<feature type="domain" description="Calcineurin-like phosphoesterase" evidence="3">
    <location>
        <begin position="165"/>
        <end position="336"/>
    </location>
</feature>
<evidence type="ECO:0000259" key="4">
    <source>
        <dbReference type="Pfam" id="PF16370"/>
    </source>
</evidence>
<reference evidence="6 7" key="1">
    <citation type="submission" date="2017-10" db="EMBL/GenBank/DDBJ databases">
        <title>Sequencing the genomes of 1000 actinobacteria strains.</title>
        <authorList>
            <person name="Klenk H.-P."/>
        </authorList>
    </citation>
    <scope>NUCLEOTIDE SEQUENCE [LARGE SCALE GENOMIC DNA]</scope>
    <source>
        <strain evidence="6 7">DSM 21838</strain>
    </source>
</reference>
<gene>
    <name evidence="6" type="ORF">ATJ97_0014</name>
</gene>
<evidence type="ECO:0000313" key="6">
    <source>
        <dbReference type="EMBL" id="PFG45096.1"/>
    </source>
</evidence>
<dbReference type="GO" id="GO:0005975">
    <property type="term" value="P:carbohydrate metabolic process"/>
    <property type="evidence" value="ECO:0007669"/>
    <property type="project" value="UniProtKB-ARBA"/>
</dbReference>
<accession>A0A2A9F2Q6</accession>
<dbReference type="GO" id="GO:0016787">
    <property type="term" value="F:hydrolase activity"/>
    <property type="evidence" value="ECO:0007669"/>
    <property type="project" value="InterPro"/>
</dbReference>
<dbReference type="OrthoDB" id="9804511at2"/>
<feature type="chain" id="PRO_5038829932" evidence="2">
    <location>
        <begin position="28"/>
        <end position="567"/>
    </location>
</feature>
<dbReference type="PROSITE" id="PS51318">
    <property type="entry name" value="TAT"/>
    <property type="match status" value="1"/>
</dbReference>
<dbReference type="RefSeq" id="WP_098481979.1">
    <property type="nucleotide sequence ID" value="NZ_PDJI01000001.1"/>
</dbReference>
<dbReference type="InterPro" id="IPR029052">
    <property type="entry name" value="Metallo-depent_PP-like"/>
</dbReference>
<comment type="caution">
    <text evidence="6">The sequence shown here is derived from an EMBL/GenBank/DDBJ whole genome shotgun (WGS) entry which is preliminary data.</text>
</comment>
<dbReference type="Gene3D" id="3.60.21.10">
    <property type="match status" value="1"/>
</dbReference>